<gene>
    <name evidence="1" type="ORF">N5I32_02520</name>
</gene>
<comment type="caution">
    <text evidence="1">The sequence shown here is derived from an EMBL/GenBank/DDBJ whole genome shotgun (WGS) entry which is preliminary data.</text>
</comment>
<protein>
    <recommendedName>
        <fullName evidence="3">Dihydroorotate dehydrogenase</fullName>
    </recommendedName>
</protein>
<sequence length="118" mass="12051">MPEEMELETFFAAARADPPAPSQALLARIADEGRALQPRGRPLVAPVPPRGKGTFRSVLDSIGGWPVLGGLMTAGCAGLWLGLSDAGGLGGYVYAGGSEGWLYGPADLVALAVTEDGV</sequence>
<evidence type="ECO:0000313" key="2">
    <source>
        <dbReference type="Proteomes" id="UP001205601"/>
    </source>
</evidence>
<accession>A0ABT2NKB4</accession>
<evidence type="ECO:0000313" key="1">
    <source>
        <dbReference type="EMBL" id="MCT8328379.1"/>
    </source>
</evidence>
<organism evidence="1 2">
    <name type="scientific">Albidovulum sediminis</name>
    <dbReference type="NCBI Taxonomy" id="3066345"/>
    <lineage>
        <taxon>Bacteria</taxon>
        <taxon>Pseudomonadati</taxon>
        <taxon>Pseudomonadota</taxon>
        <taxon>Alphaproteobacteria</taxon>
        <taxon>Rhodobacterales</taxon>
        <taxon>Paracoccaceae</taxon>
        <taxon>Albidovulum</taxon>
    </lineage>
</organism>
<evidence type="ECO:0008006" key="3">
    <source>
        <dbReference type="Google" id="ProtNLM"/>
    </source>
</evidence>
<reference evidence="2" key="1">
    <citation type="submission" date="2023-07" db="EMBL/GenBank/DDBJ databases">
        <title>Defluviimonas sediminis sp. nov., isolated from mangrove sediment.</title>
        <authorList>
            <person name="Liu L."/>
            <person name="Li J."/>
            <person name="Huang Y."/>
            <person name="Pan J."/>
            <person name="Li M."/>
        </authorList>
    </citation>
    <scope>NUCLEOTIDE SEQUENCE [LARGE SCALE GENOMIC DNA]</scope>
    <source>
        <strain evidence="2">FT324</strain>
    </source>
</reference>
<dbReference type="EMBL" id="JAOCQF010000001">
    <property type="protein sequence ID" value="MCT8328379.1"/>
    <property type="molecule type" value="Genomic_DNA"/>
</dbReference>
<keyword evidence="2" id="KW-1185">Reference proteome</keyword>
<dbReference type="RefSeq" id="WP_261493812.1">
    <property type="nucleotide sequence ID" value="NZ_JAOCQF010000001.1"/>
</dbReference>
<proteinExistence type="predicted"/>
<name>A0ABT2NKB4_9RHOB</name>
<dbReference type="Proteomes" id="UP001205601">
    <property type="component" value="Unassembled WGS sequence"/>
</dbReference>